<organism evidence="3 4">
    <name type="scientific">Nocardioides perillae</name>
    <dbReference type="NCBI Taxonomy" id="1119534"/>
    <lineage>
        <taxon>Bacteria</taxon>
        <taxon>Bacillati</taxon>
        <taxon>Actinomycetota</taxon>
        <taxon>Actinomycetes</taxon>
        <taxon>Propionibacteriales</taxon>
        <taxon>Nocardioidaceae</taxon>
        <taxon>Nocardioides</taxon>
    </lineage>
</organism>
<dbReference type="InterPro" id="IPR006342">
    <property type="entry name" value="FkbM_mtfrase"/>
</dbReference>
<dbReference type="GO" id="GO:0016197">
    <property type="term" value="P:endosomal transport"/>
    <property type="evidence" value="ECO:0007669"/>
    <property type="project" value="TreeGrafter"/>
</dbReference>
<keyword evidence="3" id="KW-0808">Transferase</keyword>
<gene>
    <name evidence="3" type="ORF">BJ989_003165</name>
</gene>
<accession>A0A7Y9UNU7</accession>
<dbReference type="GO" id="GO:0005737">
    <property type="term" value="C:cytoplasm"/>
    <property type="evidence" value="ECO:0007669"/>
    <property type="project" value="GOC"/>
</dbReference>
<keyword evidence="3" id="KW-0489">Methyltransferase</keyword>
<evidence type="ECO:0000256" key="1">
    <source>
        <dbReference type="SAM" id="MobiDB-lite"/>
    </source>
</evidence>
<name>A0A7Y9UNU7_9ACTN</name>
<proteinExistence type="predicted"/>
<dbReference type="InterPro" id="IPR053202">
    <property type="entry name" value="EGF_Rcpt_Signaling_Reg"/>
</dbReference>
<sequence length="865" mass="94323">MTLPTSRRTRAVIVQFEPVHEEVAEALRSALEALGVEVTIYLNERALSRGPLYGGMVSGERVHYRQLDDAEGRDALALELADFDVLVLNTFQRNGHASWARRLGLPTLGLVHNPPLLLSQQECVDLVRSGQAVLATLAPHCTAALMLADHRLFGDTVTLSHTMWHLPDPPRSASGKIRIGLPGAATFRNRDFEGVVTAAAGLSPTERDRVEFAVLGAGHDRTTLEQMVREAGLDDTFWFAPVDPATGFVQHDVTFGNMAGSDYLLPALPPDRSDYRTTKITSAVPASVAFAVPAILDRWTAAVYDIPCIDHPVDQLQSGVSAALALGEDSRRDLVDQLRRRRERDVEANVAQTRRALERLDGERGAPRSGARDRGAGRDTAERNGFLRFVAAALPHSYAQRFQDLWALWETGFAQEGYFVEFGALNGRDVSNTYLLEQLGWTGAVAEPHPAFADAVRRNRSCHVSTKCVLDVSGRTVEFHAVNGRPALSTASGFGEGDEREALRADHVVHHVETTTLEDLLVEAGAPHTIDFLSVDTEGSEVAILRAFDFSARRVERICVEHNEHQRDELHALLTEQGYRRKWPDLSGHDDWYVHESVSARRSPAAQAALLHRVRTVPPAVVGWHRRRALAESLVPAGTTVASLPGTEPNRGGRDQRRSAMTRTALTRNTTRQVARANGLDEEVYARRVRAAFRRLCRAVEPEQAVEIGSDGFGFAAWASREIAGCQAVALDLGVAGQAPPGVQHVTVHDATWRTTSASAGTLRDVGTVLRVDGGHEALRVLDDLRDLLPSCDVVGVVITASSDERPSMAGHVARVLTDAGLHLVLADIPTGDRTMQVFVHERIAGRPVVARNVAKALRPAADPA</sequence>
<dbReference type="GO" id="GO:0005886">
    <property type="term" value="C:plasma membrane"/>
    <property type="evidence" value="ECO:0007669"/>
    <property type="project" value="TreeGrafter"/>
</dbReference>
<comment type="caution">
    <text evidence="3">The sequence shown here is derived from an EMBL/GenBank/DDBJ whole genome shotgun (WGS) entry which is preliminary data.</text>
</comment>
<dbReference type="GO" id="GO:0008168">
    <property type="term" value="F:methyltransferase activity"/>
    <property type="evidence" value="ECO:0007669"/>
    <property type="project" value="UniProtKB-KW"/>
</dbReference>
<dbReference type="SUPFAM" id="SSF53335">
    <property type="entry name" value="S-adenosyl-L-methionine-dependent methyltransferases"/>
    <property type="match status" value="1"/>
</dbReference>
<protein>
    <submittedName>
        <fullName evidence="3">FkbM family methyltransferase</fullName>
    </submittedName>
</protein>
<dbReference type="PANTHER" id="PTHR34009">
    <property type="entry name" value="PROTEIN STAR"/>
    <property type="match status" value="1"/>
</dbReference>
<dbReference type="InterPro" id="IPR029063">
    <property type="entry name" value="SAM-dependent_MTases_sf"/>
</dbReference>
<dbReference type="GO" id="GO:0006888">
    <property type="term" value="P:endoplasmic reticulum to Golgi vesicle-mediated transport"/>
    <property type="evidence" value="ECO:0007669"/>
    <property type="project" value="TreeGrafter"/>
</dbReference>
<evidence type="ECO:0000259" key="2">
    <source>
        <dbReference type="Pfam" id="PF05050"/>
    </source>
</evidence>
<dbReference type="SUPFAM" id="SSF53756">
    <property type="entry name" value="UDP-Glycosyltransferase/glycogen phosphorylase"/>
    <property type="match status" value="1"/>
</dbReference>
<dbReference type="RefSeq" id="WP_179519045.1">
    <property type="nucleotide sequence ID" value="NZ_JACCAC010000001.1"/>
</dbReference>
<feature type="domain" description="Methyltransferase FkbM" evidence="2">
    <location>
        <begin position="423"/>
        <end position="580"/>
    </location>
</feature>
<dbReference type="PANTHER" id="PTHR34009:SF2">
    <property type="entry name" value="PROTEIN STAR"/>
    <property type="match status" value="1"/>
</dbReference>
<evidence type="ECO:0000313" key="4">
    <source>
        <dbReference type="Proteomes" id="UP000544110"/>
    </source>
</evidence>
<evidence type="ECO:0000313" key="3">
    <source>
        <dbReference type="EMBL" id="NYG56861.1"/>
    </source>
</evidence>
<dbReference type="Gene3D" id="3.40.50.150">
    <property type="entry name" value="Vaccinia Virus protein VP39"/>
    <property type="match status" value="1"/>
</dbReference>
<feature type="compositionally biased region" description="Basic and acidic residues" evidence="1">
    <location>
        <begin position="355"/>
        <end position="378"/>
    </location>
</feature>
<feature type="region of interest" description="Disordered" evidence="1">
    <location>
        <begin position="354"/>
        <end position="378"/>
    </location>
</feature>
<dbReference type="EMBL" id="JACCAC010000001">
    <property type="protein sequence ID" value="NYG56861.1"/>
    <property type="molecule type" value="Genomic_DNA"/>
</dbReference>
<keyword evidence="4" id="KW-1185">Reference proteome</keyword>
<dbReference type="Pfam" id="PF05050">
    <property type="entry name" value="Methyltransf_21"/>
    <property type="match status" value="1"/>
</dbReference>
<dbReference type="AlphaFoldDB" id="A0A7Y9UNU7"/>
<dbReference type="GO" id="GO:0032259">
    <property type="term" value="P:methylation"/>
    <property type="evidence" value="ECO:0007669"/>
    <property type="project" value="UniProtKB-KW"/>
</dbReference>
<feature type="region of interest" description="Disordered" evidence="1">
    <location>
        <begin position="640"/>
        <end position="659"/>
    </location>
</feature>
<dbReference type="Proteomes" id="UP000544110">
    <property type="component" value="Unassembled WGS sequence"/>
</dbReference>
<reference evidence="3 4" key="1">
    <citation type="submission" date="2020-07" db="EMBL/GenBank/DDBJ databases">
        <title>Sequencing the genomes of 1000 actinobacteria strains.</title>
        <authorList>
            <person name="Klenk H.-P."/>
        </authorList>
    </citation>
    <scope>NUCLEOTIDE SEQUENCE [LARGE SCALE GENOMIC DNA]</scope>
    <source>
        <strain evidence="3 4">DSM 24552</strain>
    </source>
</reference>